<evidence type="ECO:0000259" key="1">
    <source>
        <dbReference type="Pfam" id="PF13966"/>
    </source>
</evidence>
<feature type="domain" description="Reverse transcriptase zinc-binding" evidence="1">
    <location>
        <begin position="67"/>
        <end position="121"/>
    </location>
</feature>
<sequence>MFGWRWGMAGGVKYGLIHGYRVSEWEVEVVAGVSIELIDLWDRVQAVCSCFSARDMWVWIPGRYSGFFIESGWDTIQSRSVQVHWASLLWGGRNVPKHSFCAWLAIKDQLGTRGRLRRWDSSGSLLYHTKNVPQLPPQTLSNTLMTNPTQLNPPIPNLMRASHNLNDLRPNIPPKRIRKE</sequence>
<dbReference type="EMBL" id="SSTD01014757">
    <property type="protein sequence ID" value="TYK04116.1"/>
    <property type="molecule type" value="Genomic_DNA"/>
</dbReference>
<dbReference type="Pfam" id="PF13966">
    <property type="entry name" value="zf-RVT"/>
    <property type="match status" value="1"/>
</dbReference>
<dbReference type="Proteomes" id="UP000321947">
    <property type="component" value="Unassembled WGS sequence"/>
</dbReference>
<accession>A0A5D3C128</accession>
<protein>
    <submittedName>
        <fullName evidence="3">Zf-RVT domain-containing protein</fullName>
    </submittedName>
</protein>
<evidence type="ECO:0000313" key="3">
    <source>
        <dbReference type="EMBL" id="TYK04116.1"/>
    </source>
</evidence>
<comment type="caution">
    <text evidence="3">The sequence shown here is derived from an EMBL/GenBank/DDBJ whole genome shotgun (WGS) entry which is preliminary data.</text>
</comment>
<proteinExistence type="predicted"/>
<name>A0A5D3C128_CUCMM</name>
<reference evidence="4 5" key="1">
    <citation type="submission" date="2019-08" db="EMBL/GenBank/DDBJ databases">
        <title>Draft genome sequences of two oriental melons (Cucumis melo L. var makuwa).</title>
        <authorList>
            <person name="Kwon S.-Y."/>
        </authorList>
    </citation>
    <scope>NUCLEOTIDE SEQUENCE [LARGE SCALE GENOMIC DNA]</scope>
    <source>
        <strain evidence="5">cv. Chang Bougi</strain>
        <strain evidence="4">cv. SW 3</strain>
        <tissue evidence="3">Leaf</tissue>
    </source>
</reference>
<dbReference type="AlphaFoldDB" id="A0A5D3C128"/>
<evidence type="ECO:0000313" key="4">
    <source>
        <dbReference type="Proteomes" id="UP000321393"/>
    </source>
</evidence>
<evidence type="ECO:0000313" key="2">
    <source>
        <dbReference type="EMBL" id="KAA0066672.1"/>
    </source>
</evidence>
<dbReference type="InterPro" id="IPR026960">
    <property type="entry name" value="RVT-Znf"/>
</dbReference>
<organism evidence="3 5">
    <name type="scientific">Cucumis melo var. makuwa</name>
    <name type="common">Oriental melon</name>
    <dbReference type="NCBI Taxonomy" id="1194695"/>
    <lineage>
        <taxon>Eukaryota</taxon>
        <taxon>Viridiplantae</taxon>
        <taxon>Streptophyta</taxon>
        <taxon>Embryophyta</taxon>
        <taxon>Tracheophyta</taxon>
        <taxon>Spermatophyta</taxon>
        <taxon>Magnoliopsida</taxon>
        <taxon>eudicotyledons</taxon>
        <taxon>Gunneridae</taxon>
        <taxon>Pentapetalae</taxon>
        <taxon>rosids</taxon>
        <taxon>fabids</taxon>
        <taxon>Cucurbitales</taxon>
        <taxon>Cucurbitaceae</taxon>
        <taxon>Benincaseae</taxon>
        <taxon>Cucumis</taxon>
    </lineage>
</organism>
<dbReference type="EMBL" id="SSTE01000850">
    <property type="protein sequence ID" value="KAA0066672.1"/>
    <property type="molecule type" value="Genomic_DNA"/>
</dbReference>
<evidence type="ECO:0000313" key="5">
    <source>
        <dbReference type="Proteomes" id="UP000321947"/>
    </source>
</evidence>
<dbReference type="Proteomes" id="UP000321393">
    <property type="component" value="Unassembled WGS sequence"/>
</dbReference>
<gene>
    <name evidence="3" type="ORF">E5676_scaffold2119G00540</name>
    <name evidence="2" type="ORF">E6C27_scaffold979G001050</name>
</gene>
<dbReference type="OrthoDB" id="1748554at2759"/>